<evidence type="ECO:0000259" key="3">
    <source>
        <dbReference type="SMART" id="SM00062"/>
    </source>
</evidence>
<sequence>MNRLPLRRALGALGLAALTAASVTACGGGSDTAAGDDFGLAQPGTITAAVTAGDYPFVSPDASGKPVGMLVDLNNLIADRMHLKIVYKTTTVQAGLPGLTSGQYDLMSVGLVASDERKKSVAFTKAIFWGQNVVVVPASSTAKSIPDLAGKRVGAGANSTQEDFAKKKMTTSQLVSEATDGAGVNQLLAGNLDAMVLGSTHVGQIFTEHPGKLKVALTSPQDQPGAEAVNKKLTKFLDAYNTELTALANDGTFLKLYQKYFPNLPYPTQMYQFWPSIQQQIEKQGKPTP</sequence>
<feature type="signal peptide" evidence="2">
    <location>
        <begin position="1"/>
        <end position="25"/>
    </location>
</feature>
<name>A0ABZ1IC00_9PSEU</name>
<organism evidence="4 5">
    <name type="scientific">Amycolatopsis rhabdoformis</name>
    <dbReference type="NCBI Taxonomy" id="1448059"/>
    <lineage>
        <taxon>Bacteria</taxon>
        <taxon>Bacillati</taxon>
        <taxon>Actinomycetota</taxon>
        <taxon>Actinomycetes</taxon>
        <taxon>Pseudonocardiales</taxon>
        <taxon>Pseudonocardiaceae</taxon>
        <taxon>Amycolatopsis</taxon>
    </lineage>
</organism>
<dbReference type="EMBL" id="CP142149">
    <property type="protein sequence ID" value="WSE31732.1"/>
    <property type="molecule type" value="Genomic_DNA"/>
</dbReference>
<proteinExistence type="predicted"/>
<evidence type="ECO:0000256" key="1">
    <source>
        <dbReference type="ARBA" id="ARBA00022729"/>
    </source>
</evidence>
<dbReference type="Proteomes" id="UP001330812">
    <property type="component" value="Chromosome"/>
</dbReference>
<dbReference type="CDD" id="cd13530">
    <property type="entry name" value="PBP2_peptides_like"/>
    <property type="match status" value="1"/>
</dbReference>
<keyword evidence="1 2" id="KW-0732">Signal</keyword>
<protein>
    <submittedName>
        <fullName evidence="4">ABC transporter substrate-binding protein</fullName>
    </submittedName>
</protein>
<gene>
    <name evidence="4" type="ORF">VSH64_06380</name>
</gene>
<evidence type="ECO:0000313" key="5">
    <source>
        <dbReference type="Proteomes" id="UP001330812"/>
    </source>
</evidence>
<dbReference type="SUPFAM" id="SSF53850">
    <property type="entry name" value="Periplasmic binding protein-like II"/>
    <property type="match status" value="1"/>
</dbReference>
<accession>A0ABZ1IC00</accession>
<dbReference type="InterPro" id="IPR001638">
    <property type="entry name" value="Solute-binding_3/MltF_N"/>
</dbReference>
<dbReference type="Gene3D" id="3.40.190.10">
    <property type="entry name" value="Periplasmic binding protein-like II"/>
    <property type="match status" value="2"/>
</dbReference>
<dbReference type="SMART" id="SM00062">
    <property type="entry name" value="PBPb"/>
    <property type="match status" value="1"/>
</dbReference>
<feature type="domain" description="Solute-binding protein family 3/N-terminal" evidence="3">
    <location>
        <begin position="45"/>
        <end position="264"/>
    </location>
</feature>
<dbReference type="RefSeq" id="WP_326834539.1">
    <property type="nucleotide sequence ID" value="NZ_CP142149.1"/>
</dbReference>
<dbReference type="PANTHER" id="PTHR35936:SF17">
    <property type="entry name" value="ARGININE-BINDING EXTRACELLULAR PROTEIN ARTP"/>
    <property type="match status" value="1"/>
</dbReference>
<reference evidence="4 5" key="1">
    <citation type="journal article" date="2015" name="Int. J. Syst. Evol. Microbiol.">
        <title>Amycolatopsis rhabdoformis sp. nov., an actinomycete isolated from a tropical forest soil.</title>
        <authorList>
            <person name="Souza W.R."/>
            <person name="Silva R.E."/>
            <person name="Goodfellow M."/>
            <person name="Busarakam K."/>
            <person name="Figueiro F.S."/>
            <person name="Ferreira D."/>
            <person name="Rodrigues-Filho E."/>
            <person name="Moraes L.A.B."/>
            <person name="Zucchi T.D."/>
        </authorList>
    </citation>
    <scope>NUCLEOTIDE SEQUENCE [LARGE SCALE GENOMIC DNA]</scope>
    <source>
        <strain evidence="4 5">NCIMB 14900</strain>
    </source>
</reference>
<dbReference type="PROSITE" id="PS51257">
    <property type="entry name" value="PROKAR_LIPOPROTEIN"/>
    <property type="match status" value="1"/>
</dbReference>
<evidence type="ECO:0000256" key="2">
    <source>
        <dbReference type="SAM" id="SignalP"/>
    </source>
</evidence>
<keyword evidence="5" id="KW-1185">Reference proteome</keyword>
<evidence type="ECO:0000313" key="4">
    <source>
        <dbReference type="EMBL" id="WSE31732.1"/>
    </source>
</evidence>
<feature type="chain" id="PRO_5046331285" evidence="2">
    <location>
        <begin position="26"/>
        <end position="289"/>
    </location>
</feature>
<dbReference type="PANTHER" id="PTHR35936">
    <property type="entry name" value="MEMBRANE-BOUND LYTIC MUREIN TRANSGLYCOSYLASE F"/>
    <property type="match status" value="1"/>
</dbReference>
<dbReference type="Pfam" id="PF00497">
    <property type="entry name" value="SBP_bac_3"/>
    <property type="match status" value="1"/>
</dbReference>